<feature type="disulfide bond" evidence="10">
    <location>
        <begin position="137"/>
        <end position="171"/>
    </location>
</feature>
<evidence type="ECO:0000256" key="7">
    <source>
        <dbReference type="ARBA" id="ARBA00023002"/>
    </source>
</evidence>
<keyword evidence="5" id="KW-0349">Heme</keyword>
<reference evidence="13" key="1">
    <citation type="submission" date="2022-04" db="EMBL/GenBank/DDBJ databases">
        <title>Carnegiea gigantea Genome sequencing and assembly v2.</title>
        <authorList>
            <person name="Copetti D."/>
            <person name="Sanderson M.J."/>
            <person name="Burquez A."/>
            <person name="Wojciechowski M.F."/>
        </authorList>
    </citation>
    <scope>NUCLEOTIDE SEQUENCE</scope>
    <source>
        <strain evidence="13">SGP5-SGP5p</strain>
        <tissue evidence="13">Aerial part</tissue>
    </source>
</reference>
<dbReference type="GO" id="GO:0020037">
    <property type="term" value="F:heme binding"/>
    <property type="evidence" value="ECO:0007669"/>
    <property type="project" value="InterPro"/>
</dbReference>
<evidence type="ECO:0000256" key="1">
    <source>
        <dbReference type="ARBA" id="ARBA00000189"/>
    </source>
</evidence>
<dbReference type="PANTHER" id="PTHR31235">
    <property type="entry name" value="PEROXIDASE 25-RELATED"/>
    <property type="match status" value="1"/>
</dbReference>
<dbReference type="SUPFAM" id="SSF48113">
    <property type="entry name" value="Heme-dependent peroxidases"/>
    <property type="match status" value="1"/>
</dbReference>
<dbReference type="InterPro" id="IPR000823">
    <property type="entry name" value="Peroxidase_pln"/>
</dbReference>
<keyword evidence="7" id="KW-0560">Oxidoreductase</keyword>
<dbReference type="PRINTS" id="PR00461">
    <property type="entry name" value="PLPEROXIDASE"/>
</dbReference>
<dbReference type="AlphaFoldDB" id="A0A9Q1JZV7"/>
<evidence type="ECO:0000313" key="13">
    <source>
        <dbReference type="EMBL" id="KAJ8434179.1"/>
    </source>
</evidence>
<evidence type="ECO:0000256" key="2">
    <source>
        <dbReference type="ARBA" id="ARBA00001970"/>
    </source>
</evidence>
<keyword evidence="8" id="KW-0408">Iron</keyword>
<feature type="binding site" evidence="9">
    <location>
        <position position="182"/>
    </location>
    <ligand>
        <name>Ca(2+)</name>
        <dbReference type="ChEBI" id="CHEBI:29108"/>
        <label>2</label>
    </ligand>
</feature>
<dbReference type="PROSITE" id="PS50873">
    <property type="entry name" value="PEROXIDASE_4"/>
    <property type="match status" value="1"/>
</dbReference>
<comment type="caution">
    <text evidence="13">The sequence shown here is derived from an EMBL/GenBank/DDBJ whole genome shotgun (WGS) entry which is preliminary data.</text>
</comment>
<keyword evidence="4" id="KW-0575">Peroxidase</keyword>
<evidence type="ECO:0000256" key="8">
    <source>
        <dbReference type="ARBA" id="ARBA00023004"/>
    </source>
</evidence>
<dbReference type="Gene3D" id="1.10.420.10">
    <property type="entry name" value="Peroxidase, domain 2"/>
    <property type="match status" value="1"/>
</dbReference>
<evidence type="ECO:0000313" key="14">
    <source>
        <dbReference type="Proteomes" id="UP001153076"/>
    </source>
</evidence>
<keyword evidence="6 9" id="KW-0479">Metal-binding</keyword>
<comment type="cofactor">
    <cofactor evidence="9">
        <name>Ca(2+)</name>
        <dbReference type="ChEBI" id="CHEBI:29108"/>
    </cofactor>
    <text evidence="9">Binds 2 calcium ions per subunit.</text>
</comment>
<organism evidence="13 14">
    <name type="scientific">Carnegiea gigantea</name>
    <dbReference type="NCBI Taxonomy" id="171969"/>
    <lineage>
        <taxon>Eukaryota</taxon>
        <taxon>Viridiplantae</taxon>
        <taxon>Streptophyta</taxon>
        <taxon>Embryophyta</taxon>
        <taxon>Tracheophyta</taxon>
        <taxon>Spermatophyta</taxon>
        <taxon>Magnoliopsida</taxon>
        <taxon>eudicotyledons</taxon>
        <taxon>Gunneridae</taxon>
        <taxon>Pentapetalae</taxon>
        <taxon>Caryophyllales</taxon>
        <taxon>Cactineae</taxon>
        <taxon>Cactaceae</taxon>
        <taxon>Cactoideae</taxon>
        <taxon>Echinocereeae</taxon>
        <taxon>Carnegiea</taxon>
    </lineage>
</organism>
<feature type="binding site" evidence="9">
    <location>
        <position position="185"/>
    </location>
    <ligand>
        <name>Ca(2+)</name>
        <dbReference type="ChEBI" id="CHEBI:29108"/>
        <label>2</label>
    </ligand>
</feature>
<dbReference type="EMBL" id="JAKOGI010000495">
    <property type="protein sequence ID" value="KAJ8434179.1"/>
    <property type="molecule type" value="Genomic_DNA"/>
</dbReference>
<evidence type="ECO:0000256" key="6">
    <source>
        <dbReference type="ARBA" id="ARBA00022723"/>
    </source>
</evidence>
<dbReference type="InterPro" id="IPR002016">
    <property type="entry name" value="Haem_peroxidase"/>
</dbReference>
<accession>A0A9Q1JZV7</accession>
<comment type="similarity">
    <text evidence="11">Belongs to the peroxidase family.</text>
</comment>
<dbReference type="GO" id="GO:0140825">
    <property type="term" value="F:lactoperoxidase activity"/>
    <property type="evidence" value="ECO:0007669"/>
    <property type="project" value="UniProtKB-EC"/>
</dbReference>
<evidence type="ECO:0000256" key="11">
    <source>
        <dbReference type="RuleBase" id="RU004241"/>
    </source>
</evidence>
<dbReference type="Gene3D" id="1.10.520.10">
    <property type="match status" value="1"/>
</dbReference>
<sequence>MERSDPANASLGGFEIIDSAKNTLDIVSPGTVSYADILALATRDAVVMTGKPDIQVATGKRDGMASEVTNVRPNMVDTSFTVDDMIFFPQKGLPLEDLVMLLGFYAYECTLDDGKRLSGNLESFGITCTRTIWSAHCTIFNDIFRTDSRGNVAFVNSSLDKDYAAKLAKKCATSTSTTVYIDHQTSFTFGNQYYNHFLAHRGLLQSDSNFFYEAWSESCLKLSSIGVMTDEGEIRQICSRTNV</sequence>
<dbReference type="InterPro" id="IPR010255">
    <property type="entry name" value="Haem_peroxidase_sf"/>
</dbReference>
<protein>
    <recommendedName>
        <fullName evidence="3">peroxidase</fullName>
        <ecNumber evidence="3">1.11.1.7</ecNumber>
    </recommendedName>
</protein>
<keyword evidence="9" id="KW-0106">Calcium</keyword>
<dbReference type="GO" id="GO:0006979">
    <property type="term" value="P:response to oxidative stress"/>
    <property type="evidence" value="ECO:0007669"/>
    <property type="project" value="InterPro"/>
</dbReference>
<keyword evidence="14" id="KW-1185">Reference proteome</keyword>
<evidence type="ECO:0000256" key="3">
    <source>
        <dbReference type="ARBA" id="ARBA00012313"/>
    </source>
</evidence>
<evidence type="ECO:0000256" key="5">
    <source>
        <dbReference type="ARBA" id="ARBA00022617"/>
    </source>
</evidence>
<comment type="catalytic activity">
    <reaction evidence="1">
        <text>2 a phenolic donor + H2O2 = 2 a phenolic radical donor + 2 H2O</text>
        <dbReference type="Rhea" id="RHEA:56136"/>
        <dbReference type="ChEBI" id="CHEBI:15377"/>
        <dbReference type="ChEBI" id="CHEBI:16240"/>
        <dbReference type="ChEBI" id="CHEBI:139520"/>
        <dbReference type="ChEBI" id="CHEBI:139521"/>
        <dbReference type="EC" id="1.11.1.7"/>
    </reaction>
</comment>
<dbReference type="EC" id="1.11.1.7" evidence="3"/>
<name>A0A9Q1JZV7_9CARY</name>
<evidence type="ECO:0000256" key="9">
    <source>
        <dbReference type="PIRSR" id="PIRSR600823-3"/>
    </source>
</evidence>
<keyword evidence="10" id="KW-1015">Disulfide bond</keyword>
<dbReference type="GO" id="GO:0046872">
    <property type="term" value="F:metal ion binding"/>
    <property type="evidence" value="ECO:0007669"/>
    <property type="project" value="UniProtKB-KW"/>
</dbReference>
<dbReference type="Pfam" id="PF00141">
    <property type="entry name" value="peroxidase"/>
    <property type="match status" value="1"/>
</dbReference>
<gene>
    <name evidence="13" type="ORF">Cgig2_025319</name>
</gene>
<proteinExistence type="inferred from homology"/>
<feature type="binding site" evidence="9">
    <location>
        <position position="131"/>
    </location>
    <ligand>
        <name>Ca(2+)</name>
        <dbReference type="ChEBI" id="CHEBI:29108"/>
        <label>2</label>
    </ligand>
</feature>
<comment type="cofactor">
    <cofactor evidence="2">
        <name>heme b</name>
        <dbReference type="ChEBI" id="CHEBI:60344"/>
    </cofactor>
</comment>
<evidence type="ECO:0000256" key="4">
    <source>
        <dbReference type="ARBA" id="ARBA00022559"/>
    </source>
</evidence>
<feature type="domain" description="Plant heme peroxidase family profile" evidence="12">
    <location>
        <begin position="1"/>
        <end position="242"/>
    </location>
</feature>
<dbReference type="Proteomes" id="UP001153076">
    <property type="component" value="Unassembled WGS sequence"/>
</dbReference>
<dbReference type="OrthoDB" id="2113341at2759"/>
<evidence type="ECO:0000259" key="12">
    <source>
        <dbReference type="PROSITE" id="PS50873"/>
    </source>
</evidence>
<evidence type="ECO:0000256" key="10">
    <source>
        <dbReference type="PIRSR" id="PIRSR600823-5"/>
    </source>
</evidence>
<dbReference type="PRINTS" id="PR00458">
    <property type="entry name" value="PEROXIDASE"/>
</dbReference>